<dbReference type="AlphaFoldDB" id="A0A6L6WHQ5"/>
<dbReference type="SUPFAM" id="SSF53756">
    <property type="entry name" value="UDP-Glycosyltransferase/glycogen phosphorylase"/>
    <property type="match status" value="1"/>
</dbReference>
<evidence type="ECO:0000313" key="4">
    <source>
        <dbReference type="Proteomes" id="UP000478892"/>
    </source>
</evidence>
<gene>
    <name evidence="3" type="ORF">GO984_16330</name>
</gene>
<feature type="domain" description="Glycosyltransferase subfamily 4-like N-terminal" evidence="2">
    <location>
        <begin position="14"/>
        <end position="140"/>
    </location>
</feature>
<dbReference type="PANTHER" id="PTHR45947:SF13">
    <property type="entry name" value="TRANSFERASE"/>
    <property type="match status" value="1"/>
</dbReference>
<dbReference type="RefSeq" id="WP_157023685.1">
    <property type="nucleotide sequence ID" value="NZ_WQLV01000010.1"/>
</dbReference>
<dbReference type="PANTHER" id="PTHR45947">
    <property type="entry name" value="SULFOQUINOVOSYL TRANSFERASE SQD2"/>
    <property type="match status" value="1"/>
</dbReference>
<evidence type="ECO:0000259" key="2">
    <source>
        <dbReference type="Pfam" id="PF13439"/>
    </source>
</evidence>
<organism evidence="3 4">
    <name type="scientific">Parasedimentitalea huanghaiensis</name>
    <dbReference type="NCBI Taxonomy" id="2682100"/>
    <lineage>
        <taxon>Bacteria</taxon>
        <taxon>Pseudomonadati</taxon>
        <taxon>Pseudomonadota</taxon>
        <taxon>Alphaproteobacteria</taxon>
        <taxon>Rhodobacterales</taxon>
        <taxon>Paracoccaceae</taxon>
        <taxon>Parasedimentitalea</taxon>
    </lineage>
</organism>
<dbReference type="Pfam" id="PF00534">
    <property type="entry name" value="Glycos_transf_1"/>
    <property type="match status" value="1"/>
</dbReference>
<proteinExistence type="predicted"/>
<dbReference type="Pfam" id="PF13439">
    <property type="entry name" value="Glyco_transf_4"/>
    <property type="match status" value="1"/>
</dbReference>
<dbReference type="EMBL" id="WQLV01000010">
    <property type="protein sequence ID" value="MVO17383.1"/>
    <property type="molecule type" value="Genomic_DNA"/>
</dbReference>
<accession>A0A6L6WHQ5</accession>
<dbReference type="GO" id="GO:0016757">
    <property type="term" value="F:glycosyltransferase activity"/>
    <property type="evidence" value="ECO:0007669"/>
    <property type="project" value="InterPro"/>
</dbReference>
<dbReference type="Proteomes" id="UP000478892">
    <property type="component" value="Unassembled WGS sequence"/>
</dbReference>
<keyword evidence="4" id="KW-1185">Reference proteome</keyword>
<dbReference type="InterPro" id="IPR028098">
    <property type="entry name" value="Glyco_trans_4-like_N"/>
</dbReference>
<dbReference type="InterPro" id="IPR050194">
    <property type="entry name" value="Glycosyltransferase_grp1"/>
</dbReference>
<reference evidence="3 4" key="1">
    <citation type="submission" date="2019-12" db="EMBL/GenBank/DDBJ databases">
        <authorList>
            <person name="Zhang Y.-J."/>
        </authorList>
    </citation>
    <scope>NUCLEOTIDE SEQUENCE [LARGE SCALE GENOMIC DNA]</scope>
    <source>
        <strain evidence="3 4">CY05</strain>
    </source>
</reference>
<sequence>MRIILAHKFWELTGGADVFFRETERVLREAGHTTQLVATGTPAADDPENLMLMQAPKYDQGGALNKARHLPAAIYDKAKREKFRALIREFRPDIVHIFAINVHLSLSIIDAAEAEGIPIVATFNDYKHLCPNYKLYDGKDICFACKGGKFYHAALKSCCKGSRALSAASTIEAYVHSAKKLYQKIDHFTFSSDFLAQTTQEFWPDRDLSWSKLLNPFDSAKYEATKAHQPYGLYFGRIIGEKGVDCIVSAADKIDGFPIKIIGNGPDEDMLRAQAAERGLKNIEFLGPMWGDALDEVLSQAGFVIVPSTWHENFPYVINQAFAFGRPVVGSNRGGITELVDHGERGLIFEPKDPDALPKAIQHLAENPDEMLRMGRNAKEYSDALFNDATSLKNLLKAYEGGKNAFAHHRG</sequence>
<evidence type="ECO:0000259" key="1">
    <source>
        <dbReference type="Pfam" id="PF00534"/>
    </source>
</evidence>
<name>A0A6L6WHQ5_9RHOB</name>
<protein>
    <submittedName>
        <fullName evidence="3">Glycosyltransferase</fullName>
    </submittedName>
</protein>
<feature type="domain" description="Glycosyl transferase family 1" evidence="1">
    <location>
        <begin position="227"/>
        <end position="380"/>
    </location>
</feature>
<dbReference type="InterPro" id="IPR001296">
    <property type="entry name" value="Glyco_trans_1"/>
</dbReference>
<evidence type="ECO:0000313" key="3">
    <source>
        <dbReference type="EMBL" id="MVO17383.1"/>
    </source>
</evidence>
<keyword evidence="3" id="KW-0808">Transferase</keyword>
<comment type="caution">
    <text evidence="3">The sequence shown here is derived from an EMBL/GenBank/DDBJ whole genome shotgun (WGS) entry which is preliminary data.</text>
</comment>
<dbReference type="Gene3D" id="3.40.50.2000">
    <property type="entry name" value="Glycogen Phosphorylase B"/>
    <property type="match status" value="2"/>
</dbReference>